<dbReference type="EMBL" id="FJOG01000012">
    <property type="protein sequence ID" value="CZR58761.1"/>
    <property type="molecule type" value="Genomic_DNA"/>
</dbReference>
<evidence type="ECO:0000313" key="4">
    <source>
        <dbReference type="Proteomes" id="UP000184330"/>
    </source>
</evidence>
<dbReference type="InterPro" id="IPR018181">
    <property type="entry name" value="Heat_shock_70_CS"/>
</dbReference>
<dbReference type="GO" id="GO:0140662">
    <property type="term" value="F:ATP-dependent protein folding chaperone"/>
    <property type="evidence" value="ECO:0007669"/>
    <property type="project" value="InterPro"/>
</dbReference>
<dbReference type="STRING" id="576137.A0A1L7X165"/>
<proteinExistence type="predicted"/>
<dbReference type="OrthoDB" id="3789372at2759"/>
<keyword evidence="2" id="KW-0067">ATP-binding</keyword>
<keyword evidence="1" id="KW-0547">Nucleotide-binding</keyword>
<dbReference type="PANTHER" id="PTHR45639">
    <property type="entry name" value="HSC70CB, ISOFORM G-RELATED"/>
    <property type="match status" value="1"/>
</dbReference>
<dbReference type="Proteomes" id="UP000184330">
    <property type="component" value="Unassembled WGS sequence"/>
</dbReference>
<accession>A0A1L7X165</accession>
<dbReference type="Gene3D" id="3.30.420.40">
    <property type="match status" value="4"/>
</dbReference>
<gene>
    <name evidence="3" type="ORF">PAC_08653</name>
</gene>
<evidence type="ECO:0000256" key="2">
    <source>
        <dbReference type="ARBA" id="ARBA00022840"/>
    </source>
</evidence>
<reference evidence="3" key="1">
    <citation type="submission" date="2016-03" db="EMBL/GenBank/DDBJ databases">
        <authorList>
            <person name="Ploux O."/>
        </authorList>
    </citation>
    <scope>NUCLEOTIDE SEQUENCE [LARGE SCALE GENOMIC DNA]</scope>
    <source>
        <strain evidence="3">UAMH 11012</strain>
    </source>
</reference>
<evidence type="ECO:0000313" key="3">
    <source>
        <dbReference type="EMBL" id="CZR58761.1"/>
    </source>
</evidence>
<protein>
    <submittedName>
        <fullName evidence="3">Uncharacterized protein</fullName>
    </submittedName>
</protein>
<dbReference type="SUPFAM" id="SSF53067">
    <property type="entry name" value="Actin-like ATPase domain"/>
    <property type="match status" value="1"/>
</dbReference>
<evidence type="ECO:0000256" key="1">
    <source>
        <dbReference type="ARBA" id="ARBA00022741"/>
    </source>
</evidence>
<keyword evidence="4" id="KW-1185">Reference proteome</keyword>
<dbReference type="PROSITE" id="PS01036">
    <property type="entry name" value="HSP70_3"/>
    <property type="match status" value="1"/>
</dbReference>
<dbReference type="InterPro" id="IPR013126">
    <property type="entry name" value="Hsp_70_fam"/>
</dbReference>
<dbReference type="AlphaFoldDB" id="A0A1L7X165"/>
<sequence>MSADGTLFQRELLAVAGSIAGLSIRNILSDSSISIVTYGYLKRPVHGPVHHQRETQVVAVNVGSRKTDITVAAMSDGVIEDIVQVLLGRVQRAPSDAEVDRMEVEVPLAGGRSRIPMIQKVISDFLNRDSISRLSNIDEATAHGTLIRAAIVIRRYTHIPLNKSELFEVKENRSSFTFAVYEESIRSEDKHVSRPRSDPLQLGIQWNYS</sequence>
<dbReference type="GO" id="GO:0005524">
    <property type="term" value="F:ATP binding"/>
    <property type="evidence" value="ECO:0007669"/>
    <property type="project" value="UniProtKB-KW"/>
</dbReference>
<dbReference type="Pfam" id="PF00012">
    <property type="entry name" value="HSP70"/>
    <property type="match status" value="1"/>
</dbReference>
<organism evidence="3 4">
    <name type="scientific">Phialocephala subalpina</name>
    <dbReference type="NCBI Taxonomy" id="576137"/>
    <lineage>
        <taxon>Eukaryota</taxon>
        <taxon>Fungi</taxon>
        <taxon>Dikarya</taxon>
        <taxon>Ascomycota</taxon>
        <taxon>Pezizomycotina</taxon>
        <taxon>Leotiomycetes</taxon>
        <taxon>Helotiales</taxon>
        <taxon>Mollisiaceae</taxon>
        <taxon>Phialocephala</taxon>
        <taxon>Phialocephala fortinii species complex</taxon>
    </lineage>
</organism>
<name>A0A1L7X165_9HELO</name>
<dbReference type="InterPro" id="IPR043129">
    <property type="entry name" value="ATPase_NBD"/>
</dbReference>